<name>X1I648_9ZZZZ</name>
<proteinExistence type="predicted"/>
<evidence type="ECO:0008006" key="2">
    <source>
        <dbReference type="Google" id="ProtNLM"/>
    </source>
</evidence>
<protein>
    <recommendedName>
        <fullName evidence="2">Metal-binding protein</fullName>
    </recommendedName>
</protein>
<dbReference type="EMBL" id="BARU01017661">
    <property type="protein sequence ID" value="GAH61564.1"/>
    <property type="molecule type" value="Genomic_DNA"/>
</dbReference>
<reference evidence="1" key="1">
    <citation type="journal article" date="2014" name="Front. Microbiol.">
        <title>High frequency of phylogenetically diverse reductive dehalogenase-homologous genes in deep subseafloor sedimentary metagenomes.</title>
        <authorList>
            <person name="Kawai M."/>
            <person name="Futagami T."/>
            <person name="Toyoda A."/>
            <person name="Takaki Y."/>
            <person name="Nishi S."/>
            <person name="Hori S."/>
            <person name="Arai W."/>
            <person name="Tsubouchi T."/>
            <person name="Morono Y."/>
            <person name="Uchiyama I."/>
            <person name="Ito T."/>
            <person name="Fujiyama A."/>
            <person name="Inagaki F."/>
            <person name="Takami H."/>
        </authorList>
    </citation>
    <scope>NUCLEOTIDE SEQUENCE</scope>
    <source>
        <strain evidence="1">Expedition CK06-06</strain>
    </source>
</reference>
<gene>
    <name evidence="1" type="ORF">S03H2_29273</name>
</gene>
<dbReference type="InterPro" id="IPR014997">
    <property type="entry name" value="DUF1847"/>
</dbReference>
<sequence length="225" mass="25055">MNEKTECAKCTRVVCNSEAFLKGPSNCPTKTKKELIQQALTEYDDPQTREFARQASIQEFECYMHLPEGLTTRYPRVEEIVQFAKKMGFKKLGIAFCGGLADEAKMLTRILENRGFEVVSVCCKAGAIPKERIGITEEQKIAGAGAFEAMCSPITQAEILNDEGAEFNILVGLCVGHDSLFFKYSKAPVTVLVAKDRVFGHNPVMGLYLASSYYRKLLRKESLDS</sequence>
<comment type="caution">
    <text evidence="1">The sequence shown here is derived from an EMBL/GenBank/DDBJ whole genome shotgun (WGS) entry which is preliminary data.</text>
</comment>
<dbReference type="AlphaFoldDB" id="X1I648"/>
<organism evidence="1">
    <name type="scientific">marine sediment metagenome</name>
    <dbReference type="NCBI Taxonomy" id="412755"/>
    <lineage>
        <taxon>unclassified sequences</taxon>
        <taxon>metagenomes</taxon>
        <taxon>ecological metagenomes</taxon>
    </lineage>
</organism>
<evidence type="ECO:0000313" key="1">
    <source>
        <dbReference type="EMBL" id="GAH61564.1"/>
    </source>
</evidence>
<dbReference type="Pfam" id="PF08901">
    <property type="entry name" value="DUF1847"/>
    <property type="match status" value="1"/>
</dbReference>
<accession>X1I648</accession>